<evidence type="ECO:0000313" key="1">
    <source>
        <dbReference type="EMBL" id="KAJ8939768.1"/>
    </source>
</evidence>
<comment type="caution">
    <text evidence="1">The sequence shown here is derived from an EMBL/GenBank/DDBJ whole genome shotgun (WGS) entry which is preliminary data.</text>
</comment>
<accession>A0AAV8XLJ4</accession>
<protein>
    <submittedName>
        <fullName evidence="1">Uncharacterized protein</fullName>
    </submittedName>
</protein>
<sequence>MANANFAMETEQDGVLPFLDALVKQTNNKLAHGVYRKKTYTDRYLNAPSTTEEIINPNAQGRTYI</sequence>
<dbReference type="Proteomes" id="UP001162162">
    <property type="component" value="Unassembled WGS sequence"/>
</dbReference>
<reference evidence="1" key="1">
    <citation type="journal article" date="2023" name="Insect Mol. Biol.">
        <title>Genome sequencing provides insights into the evolution of gene families encoding plant cell wall-degrading enzymes in longhorned beetles.</title>
        <authorList>
            <person name="Shin N.R."/>
            <person name="Okamura Y."/>
            <person name="Kirsch R."/>
            <person name="Pauchet Y."/>
        </authorList>
    </citation>
    <scope>NUCLEOTIDE SEQUENCE</scope>
    <source>
        <strain evidence="1">AMC_N1</strain>
    </source>
</reference>
<dbReference type="EMBL" id="JAPWTK010000470">
    <property type="protein sequence ID" value="KAJ8939768.1"/>
    <property type="molecule type" value="Genomic_DNA"/>
</dbReference>
<organism evidence="1 2">
    <name type="scientific">Aromia moschata</name>
    <dbReference type="NCBI Taxonomy" id="1265417"/>
    <lineage>
        <taxon>Eukaryota</taxon>
        <taxon>Metazoa</taxon>
        <taxon>Ecdysozoa</taxon>
        <taxon>Arthropoda</taxon>
        <taxon>Hexapoda</taxon>
        <taxon>Insecta</taxon>
        <taxon>Pterygota</taxon>
        <taxon>Neoptera</taxon>
        <taxon>Endopterygota</taxon>
        <taxon>Coleoptera</taxon>
        <taxon>Polyphaga</taxon>
        <taxon>Cucujiformia</taxon>
        <taxon>Chrysomeloidea</taxon>
        <taxon>Cerambycidae</taxon>
        <taxon>Cerambycinae</taxon>
        <taxon>Callichromatini</taxon>
        <taxon>Aromia</taxon>
    </lineage>
</organism>
<proteinExistence type="predicted"/>
<gene>
    <name evidence="1" type="ORF">NQ318_009799</name>
</gene>
<keyword evidence="2" id="KW-1185">Reference proteome</keyword>
<name>A0AAV8XLJ4_9CUCU</name>
<dbReference type="AlphaFoldDB" id="A0AAV8XLJ4"/>
<evidence type="ECO:0000313" key="2">
    <source>
        <dbReference type="Proteomes" id="UP001162162"/>
    </source>
</evidence>